<keyword evidence="3" id="KW-1185">Reference proteome</keyword>
<evidence type="ECO:0000256" key="1">
    <source>
        <dbReference type="SAM" id="SignalP"/>
    </source>
</evidence>
<dbReference type="Gene3D" id="3.40.190.10">
    <property type="entry name" value="Periplasmic binding protein-like II"/>
    <property type="match status" value="2"/>
</dbReference>
<name>A0ABQ6HI75_9GAMM</name>
<proteinExistence type="predicted"/>
<feature type="chain" id="PRO_5045748784" description="Solute-binding protein family 3/N-terminal domain-containing protein" evidence="1">
    <location>
        <begin position="30"/>
        <end position="253"/>
    </location>
</feature>
<dbReference type="EMBL" id="BSSV01000011">
    <property type="protein sequence ID" value="GLX87382.1"/>
    <property type="molecule type" value="Genomic_DNA"/>
</dbReference>
<dbReference type="Proteomes" id="UP001157134">
    <property type="component" value="Unassembled WGS sequence"/>
</dbReference>
<sequence length="253" mass="29148">MNDTKVFILIAKTLLLVMSLLSAPTNAKALVYLYTYHNKPPFVINQAKEEGLYFDLAASLSEHSSQYNFKTVYIPRKRLDHIISRQQLDGIVLDAAPRWFNDPDETVFRWSVGFYQDRDEFVSLKSAPFNYKKPSSFENKSLATVAGYYYFGINEAVLENKLSRVDTVGELQVLELIAKQRVDFGIVSYSVFKYLIKNGDVIDIYHTSPIPHDEFQRRAFGPQELTPALEEFNRLIQRFKNQGHLASLIGQYQ</sequence>
<reference evidence="2 3" key="1">
    <citation type="submission" date="2023-03" db="EMBL/GenBank/DDBJ databases">
        <title>Thalassotalea loyana LMG 22536T draft genome sequence.</title>
        <authorList>
            <person name="Sawabe T."/>
        </authorList>
    </citation>
    <scope>NUCLEOTIDE SEQUENCE [LARGE SCALE GENOMIC DNA]</scope>
    <source>
        <strain evidence="2 3">LMG 22536</strain>
    </source>
</reference>
<evidence type="ECO:0008006" key="4">
    <source>
        <dbReference type="Google" id="ProtNLM"/>
    </source>
</evidence>
<keyword evidence="1" id="KW-0732">Signal</keyword>
<accession>A0ABQ6HI75</accession>
<comment type="caution">
    <text evidence="2">The sequence shown here is derived from an EMBL/GenBank/DDBJ whole genome shotgun (WGS) entry which is preliminary data.</text>
</comment>
<dbReference type="RefSeq" id="WP_284301403.1">
    <property type="nucleotide sequence ID" value="NZ_BSSV01000011.1"/>
</dbReference>
<protein>
    <recommendedName>
        <fullName evidence="4">Solute-binding protein family 3/N-terminal domain-containing protein</fullName>
    </recommendedName>
</protein>
<gene>
    <name evidence="2" type="ORF">tloyanaT_36350</name>
</gene>
<evidence type="ECO:0000313" key="2">
    <source>
        <dbReference type="EMBL" id="GLX87382.1"/>
    </source>
</evidence>
<evidence type="ECO:0000313" key="3">
    <source>
        <dbReference type="Proteomes" id="UP001157134"/>
    </source>
</evidence>
<dbReference type="SUPFAM" id="SSF53850">
    <property type="entry name" value="Periplasmic binding protein-like II"/>
    <property type="match status" value="1"/>
</dbReference>
<feature type="signal peptide" evidence="1">
    <location>
        <begin position="1"/>
        <end position="29"/>
    </location>
</feature>
<organism evidence="2 3">
    <name type="scientific">Thalassotalea loyana</name>
    <dbReference type="NCBI Taxonomy" id="280483"/>
    <lineage>
        <taxon>Bacteria</taxon>
        <taxon>Pseudomonadati</taxon>
        <taxon>Pseudomonadota</taxon>
        <taxon>Gammaproteobacteria</taxon>
        <taxon>Alteromonadales</taxon>
        <taxon>Colwelliaceae</taxon>
        <taxon>Thalassotalea</taxon>
    </lineage>
</organism>